<evidence type="ECO:0000313" key="2">
    <source>
        <dbReference type="EMBL" id="SHL75556.1"/>
    </source>
</evidence>
<dbReference type="InterPro" id="IPR019627">
    <property type="entry name" value="YAcAr"/>
</dbReference>
<dbReference type="Pfam" id="PF10686">
    <property type="entry name" value="YAcAr"/>
    <property type="match status" value="1"/>
</dbReference>
<name>A0A1M7D7U1_9BACT</name>
<dbReference type="OrthoDB" id="886926at2"/>
<dbReference type="SUPFAM" id="SSF102405">
    <property type="entry name" value="MCP/YpsA-like"/>
    <property type="match status" value="1"/>
</dbReference>
<evidence type="ECO:0000259" key="1">
    <source>
        <dbReference type="Pfam" id="PF10686"/>
    </source>
</evidence>
<keyword evidence="3" id="KW-1185">Reference proteome</keyword>
<organism evidence="2 3">
    <name type="scientific">Hymenobacter psychrotolerans DSM 18569</name>
    <dbReference type="NCBI Taxonomy" id="1121959"/>
    <lineage>
        <taxon>Bacteria</taxon>
        <taxon>Pseudomonadati</taxon>
        <taxon>Bacteroidota</taxon>
        <taxon>Cytophagia</taxon>
        <taxon>Cytophagales</taxon>
        <taxon>Hymenobacteraceae</taxon>
        <taxon>Hymenobacter</taxon>
    </lineage>
</organism>
<proteinExistence type="predicted"/>
<gene>
    <name evidence="2" type="ORF">SAMN02746009_03329</name>
</gene>
<dbReference type="EMBL" id="FRAS01000020">
    <property type="protein sequence ID" value="SHL75556.1"/>
    <property type="molecule type" value="Genomic_DNA"/>
</dbReference>
<dbReference type="AlphaFoldDB" id="A0A1M7D7U1"/>
<evidence type="ECO:0000313" key="3">
    <source>
        <dbReference type="Proteomes" id="UP000183947"/>
    </source>
</evidence>
<dbReference type="STRING" id="1121959.SAMN02746009_03329"/>
<reference evidence="3" key="1">
    <citation type="submission" date="2016-11" db="EMBL/GenBank/DDBJ databases">
        <authorList>
            <person name="Varghese N."/>
            <person name="Submissions S."/>
        </authorList>
    </citation>
    <scope>NUCLEOTIDE SEQUENCE [LARGE SCALE GENOMIC DNA]</scope>
    <source>
        <strain evidence="3">DSM 18569</strain>
    </source>
</reference>
<sequence length="134" mass="13885">MIKIQMIVGVVGSRALAHCPPLLARLDALHRAGELAEVVSGGAAGVDALAACWAMRHGIPLTEYLPDYAAHGKAAPLVRNRQLVAAADVVLVCWDGVSRGTLDAARKAARLGKRLEWLVEPAPGAAQVPGGLGL</sequence>
<dbReference type="Proteomes" id="UP000183947">
    <property type="component" value="Unassembled WGS sequence"/>
</dbReference>
<feature type="domain" description="YspA cpYpsA-related SLOG" evidence="1">
    <location>
        <begin position="8"/>
        <end position="71"/>
    </location>
</feature>
<dbReference type="RefSeq" id="WP_084549129.1">
    <property type="nucleotide sequence ID" value="NZ_FRAS01000020.1"/>
</dbReference>
<protein>
    <recommendedName>
        <fullName evidence="1">YspA cpYpsA-related SLOG domain-containing protein</fullName>
    </recommendedName>
</protein>
<accession>A0A1M7D7U1</accession>
<dbReference type="Gene3D" id="3.40.50.450">
    <property type="match status" value="1"/>
</dbReference>